<sequence>MPAISLTPSSVSSRTVVSADQFKIQPQFEEAIFQTLREVQGFHELVVTDLPQGWEGFLWEVEESLPLIRKTHDPTSRTLRLKIMPTYTHNCVAEWISSSISRASATGFLNLAELDLLLLQSGTLLSFVNGSYRGLRKEPDALIHTPSQPFPTLVAEVGWAESYEDLLDDMNKLLVGGNGAIKIVLLVKWTRHSNNSVTGVLELYRNDRQGIPQLRQTEVIFPQPAGNPPQPLDIQRCDLYPARPPRNPNEHFPLLVNRLRYHAQISLTRQGYVPA</sequence>
<comment type="caution">
    <text evidence="1">The sequence shown here is derived from an EMBL/GenBank/DDBJ whole genome shotgun (WGS) entry which is preliminary data.</text>
</comment>
<keyword evidence="2" id="KW-1185">Reference proteome</keyword>
<proteinExistence type="predicted"/>
<evidence type="ECO:0000313" key="1">
    <source>
        <dbReference type="EMBL" id="OKP00365.1"/>
    </source>
</evidence>
<dbReference type="EMBL" id="MNBE01000647">
    <property type="protein sequence ID" value="OKP00365.1"/>
    <property type="molecule type" value="Genomic_DNA"/>
</dbReference>
<dbReference type="STRING" id="1316194.A0A1Q5TJG8"/>
<gene>
    <name evidence="1" type="ORF">PENSUB_7822</name>
</gene>
<dbReference type="AlphaFoldDB" id="A0A1Q5TJG8"/>
<reference evidence="1 2" key="1">
    <citation type="submission" date="2016-10" db="EMBL/GenBank/DDBJ databases">
        <title>Genome sequence of the ascomycete fungus Penicillium subrubescens.</title>
        <authorList>
            <person name="De Vries R.P."/>
            <person name="Peng M."/>
            <person name="Dilokpimol A."/>
            <person name="Hilden K."/>
            <person name="Makela M.R."/>
            <person name="Grigoriev I."/>
            <person name="Riley R."/>
            <person name="Granchi Z."/>
        </authorList>
    </citation>
    <scope>NUCLEOTIDE SEQUENCE [LARGE SCALE GENOMIC DNA]</scope>
    <source>
        <strain evidence="1 2">CBS 132785</strain>
    </source>
</reference>
<evidence type="ECO:0000313" key="2">
    <source>
        <dbReference type="Proteomes" id="UP000186955"/>
    </source>
</evidence>
<accession>A0A1Q5TJG8</accession>
<protein>
    <submittedName>
        <fullName evidence="1">Uncharacterized protein</fullName>
    </submittedName>
</protein>
<organism evidence="1 2">
    <name type="scientific">Penicillium subrubescens</name>
    <dbReference type="NCBI Taxonomy" id="1316194"/>
    <lineage>
        <taxon>Eukaryota</taxon>
        <taxon>Fungi</taxon>
        <taxon>Dikarya</taxon>
        <taxon>Ascomycota</taxon>
        <taxon>Pezizomycotina</taxon>
        <taxon>Eurotiomycetes</taxon>
        <taxon>Eurotiomycetidae</taxon>
        <taxon>Eurotiales</taxon>
        <taxon>Aspergillaceae</taxon>
        <taxon>Penicillium</taxon>
    </lineage>
</organism>
<name>A0A1Q5TJG8_9EURO</name>
<dbReference type="Proteomes" id="UP000186955">
    <property type="component" value="Unassembled WGS sequence"/>
</dbReference>
<dbReference type="OrthoDB" id="4368470at2759"/>